<dbReference type="AlphaFoldDB" id="A0A9D2NVI3"/>
<gene>
    <name evidence="1" type="ORF">H9757_01745</name>
</gene>
<protein>
    <submittedName>
        <fullName evidence="1">Uncharacterized protein</fullName>
    </submittedName>
</protein>
<dbReference type="EMBL" id="DWWK01000018">
    <property type="protein sequence ID" value="HJC37779.1"/>
    <property type="molecule type" value="Genomic_DNA"/>
</dbReference>
<accession>A0A9D2NVI3</accession>
<evidence type="ECO:0000313" key="2">
    <source>
        <dbReference type="Proteomes" id="UP000823894"/>
    </source>
</evidence>
<reference evidence="1" key="2">
    <citation type="submission" date="2021-04" db="EMBL/GenBank/DDBJ databases">
        <authorList>
            <person name="Gilroy R."/>
        </authorList>
    </citation>
    <scope>NUCLEOTIDE SEQUENCE</scope>
    <source>
        <strain evidence="1">ChiGjej1B1-1692</strain>
    </source>
</reference>
<dbReference type="Proteomes" id="UP000823894">
    <property type="component" value="Unassembled WGS sequence"/>
</dbReference>
<evidence type="ECO:0000313" key="1">
    <source>
        <dbReference type="EMBL" id="HJC37779.1"/>
    </source>
</evidence>
<organism evidence="1 2">
    <name type="scientific">Candidatus Mediterraneibacter faecigallinarum</name>
    <dbReference type="NCBI Taxonomy" id="2838669"/>
    <lineage>
        <taxon>Bacteria</taxon>
        <taxon>Bacillati</taxon>
        <taxon>Bacillota</taxon>
        <taxon>Clostridia</taxon>
        <taxon>Lachnospirales</taxon>
        <taxon>Lachnospiraceae</taxon>
        <taxon>Mediterraneibacter</taxon>
    </lineage>
</organism>
<name>A0A9D2NVI3_9FIRM</name>
<sequence length="54" mass="6242">MSRILSLYKEIRGRASGKIKIKKILRRPRFQETSSVSYNITKTNTDKNKGVNES</sequence>
<comment type="caution">
    <text evidence="1">The sequence shown here is derived from an EMBL/GenBank/DDBJ whole genome shotgun (WGS) entry which is preliminary data.</text>
</comment>
<proteinExistence type="predicted"/>
<reference evidence="1" key="1">
    <citation type="journal article" date="2021" name="PeerJ">
        <title>Extensive microbial diversity within the chicken gut microbiome revealed by metagenomics and culture.</title>
        <authorList>
            <person name="Gilroy R."/>
            <person name="Ravi A."/>
            <person name="Getino M."/>
            <person name="Pursley I."/>
            <person name="Horton D.L."/>
            <person name="Alikhan N.F."/>
            <person name="Baker D."/>
            <person name="Gharbi K."/>
            <person name="Hall N."/>
            <person name="Watson M."/>
            <person name="Adriaenssens E.M."/>
            <person name="Foster-Nyarko E."/>
            <person name="Jarju S."/>
            <person name="Secka A."/>
            <person name="Antonio M."/>
            <person name="Oren A."/>
            <person name="Chaudhuri R.R."/>
            <person name="La Ragione R."/>
            <person name="Hildebrand F."/>
            <person name="Pallen M.J."/>
        </authorList>
    </citation>
    <scope>NUCLEOTIDE SEQUENCE</scope>
    <source>
        <strain evidence="1">ChiGjej1B1-1692</strain>
    </source>
</reference>